<dbReference type="SUPFAM" id="SSF48726">
    <property type="entry name" value="Immunoglobulin"/>
    <property type="match status" value="1"/>
</dbReference>
<evidence type="ECO:0000313" key="11">
    <source>
        <dbReference type="Proteomes" id="UP000285301"/>
    </source>
</evidence>
<evidence type="ECO:0000259" key="7">
    <source>
        <dbReference type="PROSITE" id="PS50835"/>
    </source>
</evidence>
<evidence type="ECO:0000259" key="8">
    <source>
        <dbReference type="PROSITE" id="PS51323"/>
    </source>
</evidence>
<dbReference type="InterPro" id="IPR000867">
    <property type="entry name" value="IGFBP-like"/>
</dbReference>
<dbReference type="AlphaFoldDB" id="A0A3S3PM02"/>
<sequence length="249" mass="27334">MIRQLIAIFFLFFLVIVVKSSCPKKCDPDSCETPGTCLAGMVKDVCNCCYVCGVVEGQRCYSTQVPGHRNYSKCGNHMKCKVRNDLAPGDTPEAICYCVNDEPICGSDGVTYRNLCHLSEVRYQRRDGLIAVSHGPCKYAPIIISPPTDVRNKTGSFVAFSCEVSGWPVPNIEWRFVANDSKKSEIMLPADDPHMAVQSRGGPNSYEITSWLQILQVKPSNEGIYTCVASNELGEDSGTASLTLTDNEV</sequence>
<evidence type="ECO:0000256" key="4">
    <source>
        <dbReference type="ARBA" id="ARBA00023157"/>
    </source>
</evidence>
<comment type="caution">
    <text evidence="10">The sequence shown here is derived from an EMBL/GenBank/DDBJ whole genome shotgun (WGS) entry which is preliminary data.</text>
</comment>
<dbReference type="InterPro" id="IPR013783">
    <property type="entry name" value="Ig-like_fold"/>
</dbReference>
<dbReference type="InterPro" id="IPR003599">
    <property type="entry name" value="Ig_sub"/>
</dbReference>
<evidence type="ECO:0000256" key="6">
    <source>
        <dbReference type="SAM" id="SignalP"/>
    </source>
</evidence>
<reference evidence="10 11" key="1">
    <citation type="journal article" date="2018" name="Gigascience">
        <title>Genomes of trombidid mites reveal novel predicted allergens and laterally-transferred genes associated with secondary metabolism.</title>
        <authorList>
            <person name="Dong X."/>
            <person name="Chaisiri K."/>
            <person name="Xia D."/>
            <person name="Armstrong S.D."/>
            <person name="Fang Y."/>
            <person name="Donnelly M.J."/>
            <person name="Kadowaki T."/>
            <person name="McGarry J.W."/>
            <person name="Darby A.C."/>
            <person name="Makepeace B.L."/>
        </authorList>
    </citation>
    <scope>NUCLEOTIDE SEQUENCE [LARGE SCALE GENOMIC DNA]</scope>
    <source>
        <strain evidence="10">UoL-WK</strain>
    </source>
</reference>
<feature type="signal peptide" evidence="6">
    <location>
        <begin position="1"/>
        <end position="20"/>
    </location>
</feature>
<evidence type="ECO:0000256" key="2">
    <source>
        <dbReference type="ARBA" id="ARBA00022525"/>
    </source>
</evidence>
<dbReference type="InterPro" id="IPR007110">
    <property type="entry name" value="Ig-like_dom"/>
</dbReference>
<gene>
    <name evidence="10" type="ORF">B4U79_05862</name>
</gene>
<dbReference type="Gene3D" id="4.10.40.20">
    <property type="match status" value="1"/>
</dbReference>
<dbReference type="InterPro" id="IPR036058">
    <property type="entry name" value="Kazal_dom_sf"/>
</dbReference>
<dbReference type="OrthoDB" id="5985519at2759"/>
<dbReference type="InterPro" id="IPR011390">
    <property type="entry name" value="IGFBP_rP_mac25"/>
</dbReference>
<dbReference type="Proteomes" id="UP000285301">
    <property type="component" value="Unassembled WGS sequence"/>
</dbReference>
<evidence type="ECO:0000259" key="9">
    <source>
        <dbReference type="PROSITE" id="PS51465"/>
    </source>
</evidence>
<evidence type="ECO:0000256" key="5">
    <source>
        <dbReference type="ARBA" id="ARBA00023319"/>
    </source>
</evidence>
<dbReference type="SMART" id="SM00121">
    <property type="entry name" value="IB"/>
    <property type="match status" value="1"/>
</dbReference>
<dbReference type="PROSITE" id="PS51323">
    <property type="entry name" value="IGFBP_N_2"/>
    <property type="match status" value="1"/>
</dbReference>
<dbReference type="FunFam" id="2.60.40.10:FF:000032">
    <property type="entry name" value="palladin isoform X1"/>
    <property type="match status" value="1"/>
</dbReference>
<dbReference type="PROSITE" id="PS51465">
    <property type="entry name" value="KAZAL_2"/>
    <property type="match status" value="1"/>
</dbReference>
<dbReference type="GO" id="GO:0009966">
    <property type="term" value="P:regulation of signal transduction"/>
    <property type="evidence" value="ECO:0007669"/>
    <property type="project" value="TreeGrafter"/>
</dbReference>
<keyword evidence="3 6" id="KW-0732">Signal</keyword>
<dbReference type="Pfam" id="PF00219">
    <property type="entry name" value="IGFBP"/>
    <property type="match status" value="1"/>
</dbReference>
<dbReference type="InterPro" id="IPR036179">
    <property type="entry name" value="Ig-like_dom_sf"/>
</dbReference>
<evidence type="ECO:0000256" key="1">
    <source>
        <dbReference type="ARBA" id="ARBA00004613"/>
    </source>
</evidence>
<keyword evidence="11" id="KW-1185">Reference proteome</keyword>
<comment type="subcellular location">
    <subcellularLocation>
        <location evidence="1">Secreted</location>
    </subcellularLocation>
</comment>
<evidence type="ECO:0000256" key="3">
    <source>
        <dbReference type="ARBA" id="ARBA00022729"/>
    </source>
</evidence>
<dbReference type="PANTHER" id="PTHR14186">
    <property type="entry name" value="INSULIN-LIKE GROWTH FACTOR BINDING PROTEIN-RELATED"/>
    <property type="match status" value="1"/>
</dbReference>
<dbReference type="SMART" id="SM00409">
    <property type="entry name" value="IG"/>
    <property type="match status" value="1"/>
</dbReference>
<dbReference type="Pfam" id="PF07679">
    <property type="entry name" value="I-set"/>
    <property type="match status" value="1"/>
</dbReference>
<dbReference type="PANTHER" id="PTHR14186:SF19">
    <property type="entry name" value="INSULIN-LIKE GROWTH FACTOR-BINDING PROTEIN 7"/>
    <property type="match status" value="1"/>
</dbReference>
<dbReference type="InterPro" id="IPR003598">
    <property type="entry name" value="Ig_sub2"/>
</dbReference>
<dbReference type="GO" id="GO:0001558">
    <property type="term" value="P:regulation of cell growth"/>
    <property type="evidence" value="ECO:0007669"/>
    <property type="project" value="InterPro"/>
</dbReference>
<name>A0A3S3PM02_9ACAR</name>
<evidence type="ECO:0000313" key="10">
    <source>
        <dbReference type="EMBL" id="RWS12460.1"/>
    </source>
</evidence>
<dbReference type="EMBL" id="NCKU01001314">
    <property type="protein sequence ID" value="RWS12460.1"/>
    <property type="molecule type" value="Genomic_DNA"/>
</dbReference>
<feature type="chain" id="PRO_5018743304" evidence="6">
    <location>
        <begin position="21"/>
        <end position="249"/>
    </location>
</feature>
<dbReference type="SUPFAM" id="SSF57184">
    <property type="entry name" value="Growth factor receptor domain"/>
    <property type="match status" value="1"/>
</dbReference>
<dbReference type="Pfam" id="PF07648">
    <property type="entry name" value="Kazal_2"/>
    <property type="match status" value="1"/>
</dbReference>
<accession>A0A3S3PM02</accession>
<feature type="domain" description="IGFBP N-terminal" evidence="8">
    <location>
        <begin position="18"/>
        <end position="99"/>
    </location>
</feature>
<protein>
    <submittedName>
        <fullName evidence="10">Kazal-type serine protease inhibitor domain-containing protein 1-like protein</fullName>
    </submittedName>
</protein>
<dbReference type="CDD" id="cd00104">
    <property type="entry name" value="KAZAL_FS"/>
    <property type="match status" value="1"/>
</dbReference>
<dbReference type="InterPro" id="IPR009030">
    <property type="entry name" value="Growth_fac_rcpt_cys_sf"/>
</dbReference>
<dbReference type="GO" id="GO:0005576">
    <property type="term" value="C:extracellular region"/>
    <property type="evidence" value="ECO:0007669"/>
    <property type="project" value="UniProtKB-SubCell"/>
</dbReference>
<dbReference type="SMART" id="SM00280">
    <property type="entry name" value="KAZAL"/>
    <property type="match status" value="1"/>
</dbReference>
<keyword evidence="4" id="KW-1015">Disulfide bond</keyword>
<dbReference type="InterPro" id="IPR013098">
    <property type="entry name" value="Ig_I-set"/>
</dbReference>
<dbReference type="SUPFAM" id="SSF100895">
    <property type="entry name" value="Kazal-type serine protease inhibitors"/>
    <property type="match status" value="1"/>
</dbReference>
<dbReference type="SMART" id="SM00408">
    <property type="entry name" value="IGc2"/>
    <property type="match status" value="1"/>
</dbReference>
<keyword evidence="2" id="KW-0964">Secreted</keyword>
<dbReference type="PROSITE" id="PS50835">
    <property type="entry name" value="IG_LIKE"/>
    <property type="match status" value="1"/>
</dbReference>
<dbReference type="GO" id="GO:0005520">
    <property type="term" value="F:insulin-like growth factor binding"/>
    <property type="evidence" value="ECO:0007669"/>
    <property type="project" value="InterPro"/>
</dbReference>
<feature type="domain" description="Kazal-like" evidence="9">
    <location>
        <begin position="75"/>
        <end position="139"/>
    </location>
</feature>
<proteinExistence type="predicted"/>
<keyword evidence="5" id="KW-0393">Immunoglobulin domain</keyword>
<dbReference type="STRING" id="1965070.A0A3S3PM02"/>
<dbReference type="Gene3D" id="2.60.40.10">
    <property type="entry name" value="Immunoglobulins"/>
    <property type="match status" value="1"/>
</dbReference>
<dbReference type="InterPro" id="IPR002350">
    <property type="entry name" value="Kazal_dom"/>
</dbReference>
<organism evidence="10 11">
    <name type="scientific">Dinothrombium tinctorium</name>
    <dbReference type="NCBI Taxonomy" id="1965070"/>
    <lineage>
        <taxon>Eukaryota</taxon>
        <taxon>Metazoa</taxon>
        <taxon>Ecdysozoa</taxon>
        <taxon>Arthropoda</taxon>
        <taxon>Chelicerata</taxon>
        <taxon>Arachnida</taxon>
        <taxon>Acari</taxon>
        <taxon>Acariformes</taxon>
        <taxon>Trombidiformes</taxon>
        <taxon>Prostigmata</taxon>
        <taxon>Anystina</taxon>
        <taxon>Parasitengona</taxon>
        <taxon>Trombidioidea</taxon>
        <taxon>Trombidiidae</taxon>
        <taxon>Dinothrombium</taxon>
    </lineage>
</organism>
<dbReference type="Gene3D" id="3.30.60.30">
    <property type="match status" value="1"/>
</dbReference>
<feature type="domain" description="Ig-like" evidence="7">
    <location>
        <begin position="141"/>
        <end position="245"/>
    </location>
</feature>